<name>A0A0E9PRR9_ANGAN</name>
<reference evidence="1" key="2">
    <citation type="journal article" date="2015" name="Fish Shellfish Immunol.">
        <title>Early steps in the European eel (Anguilla anguilla)-Vibrio vulnificus interaction in the gills: Role of the RtxA13 toxin.</title>
        <authorList>
            <person name="Callol A."/>
            <person name="Pajuelo D."/>
            <person name="Ebbesson L."/>
            <person name="Teles M."/>
            <person name="MacKenzie S."/>
            <person name="Amaro C."/>
        </authorList>
    </citation>
    <scope>NUCLEOTIDE SEQUENCE</scope>
</reference>
<dbReference type="EMBL" id="GBXM01101281">
    <property type="protein sequence ID" value="JAH07296.1"/>
    <property type="molecule type" value="Transcribed_RNA"/>
</dbReference>
<protein>
    <submittedName>
        <fullName evidence="1">Uncharacterized protein</fullName>
    </submittedName>
</protein>
<accession>A0A0E9PRR9</accession>
<sequence length="48" mass="5689">MTHCLKCSSIYMIPFTLSTFSTPDHLWRWCGVFVQYHPQYNGRMAGEF</sequence>
<organism evidence="1">
    <name type="scientific">Anguilla anguilla</name>
    <name type="common">European freshwater eel</name>
    <name type="synonym">Muraena anguilla</name>
    <dbReference type="NCBI Taxonomy" id="7936"/>
    <lineage>
        <taxon>Eukaryota</taxon>
        <taxon>Metazoa</taxon>
        <taxon>Chordata</taxon>
        <taxon>Craniata</taxon>
        <taxon>Vertebrata</taxon>
        <taxon>Euteleostomi</taxon>
        <taxon>Actinopterygii</taxon>
        <taxon>Neopterygii</taxon>
        <taxon>Teleostei</taxon>
        <taxon>Anguilliformes</taxon>
        <taxon>Anguillidae</taxon>
        <taxon>Anguilla</taxon>
    </lineage>
</organism>
<dbReference type="AlphaFoldDB" id="A0A0E9PRR9"/>
<evidence type="ECO:0000313" key="1">
    <source>
        <dbReference type="EMBL" id="JAH07296.1"/>
    </source>
</evidence>
<proteinExistence type="predicted"/>
<reference evidence="1" key="1">
    <citation type="submission" date="2014-11" db="EMBL/GenBank/DDBJ databases">
        <authorList>
            <person name="Amaro Gonzalez C."/>
        </authorList>
    </citation>
    <scope>NUCLEOTIDE SEQUENCE</scope>
</reference>